<gene>
    <name evidence="13" type="primary">panC</name>
    <name evidence="15" type="ORF">A9A59_0437</name>
</gene>
<keyword evidence="8 13" id="KW-0566">Pantothenate biosynthesis</keyword>
<feature type="binding site" evidence="13">
    <location>
        <position position="170"/>
    </location>
    <ligand>
        <name>(R)-pantoate</name>
        <dbReference type="ChEBI" id="CHEBI:15980"/>
    </ligand>
</feature>
<evidence type="ECO:0000256" key="5">
    <source>
        <dbReference type="ARBA" id="ARBA00014155"/>
    </source>
</evidence>
<dbReference type="SUPFAM" id="SSF52374">
    <property type="entry name" value="Nucleotidylyl transferase"/>
    <property type="match status" value="1"/>
</dbReference>
<dbReference type="InterPro" id="IPR014729">
    <property type="entry name" value="Rossmann-like_a/b/a_fold"/>
</dbReference>
<dbReference type="Gene3D" id="3.40.50.620">
    <property type="entry name" value="HUPs"/>
    <property type="match status" value="1"/>
</dbReference>
<keyword evidence="16" id="KW-1185">Reference proteome</keyword>
<evidence type="ECO:0000256" key="2">
    <source>
        <dbReference type="ARBA" id="ARBA00004990"/>
    </source>
</evidence>
<dbReference type="UniPathway" id="UPA00028">
    <property type="reaction ID" value="UER00005"/>
</dbReference>
<evidence type="ECO:0000256" key="1">
    <source>
        <dbReference type="ARBA" id="ARBA00004496"/>
    </source>
</evidence>
<dbReference type="PANTHER" id="PTHR21299">
    <property type="entry name" value="CYTIDYLATE KINASE/PANTOATE-BETA-ALANINE LIGASE"/>
    <property type="match status" value="1"/>
</dbReference>
<reference evidence="15 16" key="1">
    <citation type="submission" date="2017-09" db="EMBL/GenBank/DDBJ databases">
        <title>Sequencing the genomes of two abundant thermophiles in Great Basin hot springs: Thermocrinis jamiesonii and novel Chloroflexi Thermoflexus hugenholtzii.</title>
        <authorList>
            <person name="Hedlund B."/>
        </authorList>
    </citation>
    <scope>NUCLEOTIDE SEQUENCE [LARGE SCALE GENOMIC DNA]</scope>
    <source>
        <strain evidence="15 16">G233</strain>
    </source>
</reference>
<evidence type="ECO:0000256" key="9">
    <source>
        <dbReference type="ARBA" id="ARBA00022741"/>
    </source>
</evidence>
<dbReference type="InterPro" id="IPR003721">
    <property type="entry name" value="Pantoate_ligase"/>
</dbReference>
<keyword evidence="7 13" id="KW-0436">Ligase</keyword>
<dbReference type="PANTHER" id="PTHR21299:SF1">
    <property type="entry name" value="PANTOATE--BETA-ALANINE LIGASE"/>
    <property type="match status" value="1"/>
</dbReference>
<name>A0A2A9HDL8_TEPT2</name>
<evidence type="ECO:0000256" key="11">
    <source>
        <dbReference type="ARBA" id="ARBA00048258"/>
    </source>
</evidence>
<dbReference type="GO" id="GO:0005524">
    <property type="term" value="F:ATP binding"/>
    <property type="evidence" value="ECO:0007669"/>
    <property type="project" value="UniProtKB-KW"/>
</dbReference>
<dbReference type="NCBIfam" id="TIGR00125">
    <property type="entry name" value="cyt_tran_rel"/>
    <property type="match status" value="1"/>
</dbReference>
<dbReference type="Gene3D" id="3.30.1300.10">
    <property type="entry name" value="Pantoate-beta-alanine ligase, C-terminal domain"/>
    <property type="match status" value="1"/>
</dbReference>
<feature type="active site" description="Proton donor" evidence="13">
    <location>
        <position position="54"/>
    </location>
</feature>
<feature type="binding site" evidence="13">
    <location>
        <position position="193"/>
    </location>
    <ligand>
        <name>ATP</name>
        <dbReference type="ChEBI" id="CHEBI:30616"/>
    </ligand>
</feature>
<dbReference type="CDD" id="cd00560">
    <property type="entry name" value="PanC"/>
    <property type="match status" value="1"/>
</dbReference>
<feature type="binding site" evidence="13">
    <location>
        <position position="78"/>
    </location>
    <ligand>
        <name>(R)-pantoate</name>
        <dbReference type="ChEBI" id="CHEBI:15980"/>
    </ligand>
</feature>
<dbReference type="NCBIfam" id="TIGR00018">
    <property type="entry name" value="panC"/>
    <property type="match status" value="1"/>
</dbReference>
<evidence type="ECO:0000313" key="16">
    <source>
        <dbReference type="Proteomes" id="UP000223071"/>
    </source>
</evidence>
<comment type="function">
    <text evidence="12 13">Catalyzes the condensation of pantoate with beta-alanine in an ATP-dependent reaction via a pantoyl-adenylate intermediate.</text>
</comment>
<organism evidence="15 16">
    <name type="scientific">Tepidiforma thermophila (strain KCTC 52669 / CGMCC 1.13589 / G233)</name>
    <dbReference type="NCBI Taxonomy" id="2761530"/>
    <lineage>
        <taxon>Bacteria</taxon>
        <taxon>Bacillati</taxon>
        <taxon>Chloroflexota</taxon>
        <taxon>Tepidiformia</taxon>
        <taxon>Tepidiformales</taxon>
        <taxon>Tepidiformaceae</taxon>
        <taxon>Tepidiforma</taxon>
    </lineage>
</organism>
<keyword evidence="10 13" id="KW-0067">ATP-binding</keyword>
<evidence type="ECO:0000256" key="6">
    <source>
        <dbReference type="ARBA" id="ARBA00022490"/>
    </source>
</evidence>
<dbReference type="HAMAP" id="MF_00158">
    <property type="entry name" value="PanC"/>
    <property type="match status" value="1"/>
</dbReference>
<dbReference type="InterPro" id="IPR042176">
    <property type="entry name" value="Pantoate_ligase_C"/>
</dbReference>
<dbReference type="GO" id="GO:0004592">
    <property type="term" value="F:pantoate-beta-alanine ligase activity"/>
    <property type="evidence" value="ECO:0007669"/>
    <property type="project" value="UniProtKB-UniRule"/>
</dbReference>
<feature type="binding site" evidence="13">
    <location>
        <begin position="201"/>
        <end position="204"/>
    </location>
    <ligand>
        <name>ATP</name>
        <dbReference type="ChEBI" id="CHEBI:30616"/>
    </ligand>
</feature>
<evidence type="ECO:0000256" key="14">
    <source>
        <dbReference type="SAM" id="MobiDB-lite"/>
    </source>
</evidence>
<comment type="similarity">
    <text evidence="3 13">Belongs to the pantothenate synthetase family.</text>
</comment>
<comment type="pathway">
    <text evidence="2 13">Cofactor biosynthesis; (R)-pantothenate biosynthesis; (R)-pantothenate from (R)-pantoate and beta-alanine: step 1/1.</text>
</comment>
<dbReference type="EC" id="6.3.2.1" evidence="4 13"/>
<feature type="region of interest" description="Disordered" evidence="14">
    <location>
        <begin position="1"/>
        <end position="24"/>
    </location>
</feature>
<sequence length="298" mass="32570">MAAPNDADFRHAGEPAGPPGPAVLTTPAAMQRWRRDHPGDLGFVPTMGYLHEGHLALVRRAKAENALTVVSIFVNPTQFGPGEDFERYPRDEVRDLQLLREAGVDAVYLPSAAEMYPPGYQTYVTVEEVTRRLEGAARPGHFRGVATVVLKLFNAVGPTRAYFGRKDAQQLRVIRRMVRDLDLPVEIVPCDIVREPDGLAMSSRNVYLSPEQRAAAPVIKRSLDAAAAAWAAGERDAETLRRIVREVIAGEPLAALEYVSLADDETLEELEGTVGGPALLSLVVRFGATRLLDNIELA</sequence>
<dbReference type="EMBL" id="PDJQ01000001">
    <property type="protein sequence ID" value="PFG73242.1"/>
    <property type="molecule type" value="Genomic_DNA"/>
</dbReference>
<comment type="miscellaneous">
    <text evidence="13">The reaction proceeds by a bi uni uni bi ping pong mechanism.</text>
</comment>
<accession>A0A2A9HDL8</accession>
<evidence type="ECO:0000256" key="7">
    <source>
        <dbReference type="ARBA" id="ARBA00022598"/>
    </source>
</evidence>
<evidence type="ECO:0000313" key="15">
    <source>
        <dbReference type="EMBL" id="PFG73242.1"/>
    </source>
</evidence>
<keyword evidence="9 13" id="KW-0547">Nucleotide-binding</keyword>
<evidence type="ECO:0000256" key="12">
    <source>
        <dbReference type="ARBA" id="ARBA00055042"/>
    </source>
</evidence>
<comment type="subunit">
    <text evidence="13">Homodimer.</text>
</comment>
<evidence type="ECO:0000256" key="10">
    <source>
        <dbReference type="ARBA" id="ARBA00022840"/>
    </source>
</evidence>
<evidence type="ECO:0000256" key="4">
    <source>
        <dbReference type="ARBA" id="ARBA00012219"/>
    </source>
</evidence>
<dbReference type="Pfam" id="PF02569">
    <property type="entry name" value="Pantoate_ligase"/>
    <property type="match status" value="1"/>
</dbReference>
<comment type="subcellular location">
    <subcellularLocation>
        <location evidence="1 13">Cytoplasm</location>
    </subcellularLocation>
</comment>
<feature type="binding site" evidence="13">
    <location>
        <position position="78"/>
    </location>
    <ligand>
        <name>beta-alanine</name>
        <dbReference type="ChEBI" id="CHEBI:57966"/>
    </ligand>
</feature>
<dbReference type="RefSeq" id="WP_098502713.1">
    <property type="nucleotide sequence ID" value="NZ_PDJQ01000001.1"/>
</dbReference>
<keyword evidence="6 13" id="KW-0963">Cytoplasm</keyword>
<comment type="catalytic activity">
    <reaction evidence="11 13">
        <text>(R)-pantoate + beta-alanine + ATP = (R)-pantothenate + AMP + diphosphate + H(+)</text>
        <dbReference type="Rhea" id="RHEA:10912"/>
        <dbReference type="ChEBI" id="CHEBI:15378"/>
        <dbReference type="ChEBI" id="CHEBI:15980"/>
        <dbReference type="ChEBI" id="CHEBI:29032"/>
        <dbReference type="ChEBI" id="CHEBI:30616"/>
        <dbReference type="ChEBI" id="CHEBI:33019"/>
        <dbReference type="ChEBI" id="CHEBI:57966"/>
        <dbReference type="ChEBI" id="CHEBI:456215"/>
        <dbReference type="EC" id="6.3.2.1"/>
    </reaction>
</comment>
<dbReference type="Proteomes" id="UP000223071">
    <property type="component" value="Unassembled WGS sequence"/>
</dbReference>
<evidence type="ECO:0000256" key="3">
    <source>
        <dbReference type="ARBA" id="ARBA00009256"/>
    </source>
</evidence>
<evidence type="ECO:0000256" key="13">
    <source>
        <dbReference type="HAMAP-Rule" id="MF_00158"/>
    </source>
</evidence>
<dbReference type="GO" id="GO:0015940">
    <property type="term" value="P:pantothenate biosynthetic process"/>
    <property type="evidence" value="ECO:0007669"/>
    <property type="project" value="UniProtKB-UniRule"/>
</dbReference>
<protein>
    <recommendedName>
        <fullName evidence="5 13">Pantothenate synthetase</fullName>
        <shortName evidence="13">PS</shortName>
        <ecNumber evidence="4 13">6.3.2.1</ecNumber>
    </recommendedName>
    <alternativeName>
        <fullName evidence="13">Pantoate--beta-alanine ligase</fullName>
    </alternativeName>
    <alternativeName>
        <fullName evidence="13">Pantoate-activating enzyme</fullName>
    </alternativeName>
</protein>
<dbReference type="AlphaFoldDB" id="A0A2A9HDL8"/>
<comment type="caution">
    <text evidence="15">The sequence shown here is derived from an EMBL/GenBank/DDBJ whole genome shotgun (WGS) entry which is preliminary data.</text>
</comment>
<feature type="binding site" evidence="13">
    <location>
        <begin position="47"/>
        <end position="54"/>
    </location>
    <ligand>
        <name>ATP</name>
        <dbReference type="ChEBI" id="CHEBI:30616"/>
    </ligand>
</feature>
<feature type="binding site" evidence="13">
    <location>
        <begin position="164"/>
        <end position="167"/>
    </location>
    <ligand>
        <name>ATP</name>
        <dbReference type="ChEBI" id="CHEBI:30616"/>
    </ligand>
</feature>
<proteinExistence type="inferred from homology"/>
<evidence type="ECO:0000256" key="8">
    <source>
        <dbReference type="ARBA" id="ARBA00022655"/>
    </source>
</evidence>
<dbReference type="InterPro" id="IPR004821">
    <property type="entry name" value="Cyt_trans-like"/>
</dbReference>
<dbReference type="FunFam" id="3.40.50.620:FF:000114">
    <property type="entry name" value="Pantothenate synthetase"/>
    <property type="match status" value="1"/>
</dbReference>
<dbReference type="GO" id="GO:0005829">
    <property type="term" value="C:cytosol"/>
    <property type="evidence" value="ECO:0007669"/>
    <property type="project" value="TreeGrafter"/>
</dbReference>